<proteinExistence type="predicted"/>
<dbReference type="RefSeq" id="WP_090861701.1">
    <property type="nucleotide sequence ID" value="NZ_LT629759.1"/>
</dbReference>
<protein>
    <submittedName>
        <fullName evidence="1">Uncharacterized protein</fullName>
    </submittedName>
</protein>
<sequence>MIGEHCSECYRFFKLEFDDTCKNELGEKTIKELTDNCGWCNAYQIVVSKNSPVLIDGEYVCEDFDM</sequence>
<dbReference type="EMBL" id="LT629759">
    <property type="protein sequence ID" value="SDR68933.1"/>
    <property type="molecule type" value="Genomic_DNA"/>
</dbReference>
<dbReference type="AlphaFoldDB" id="A0A1H1L366"/>
<dbReference type="GeneID" id="78500032"/>
<dbReference type="Proteomes" id="UP000199480">
    <property type="component" value="Chromosome I"/>
</dbReference>
<evidence type="ECO:0000313" key="2">
    <source>
        <dbReference type="Proteomes" id="UP000199480"/>
    </source>
</evidence>
<gene>
    <name evidence="1" type="ORF">SAMN04489857_0658</name>
</gene>
<name>A0A1H1L366_9ACTN</name>
<organism evidence="1 2">
    <name type="scientific">Parafannyhessea umbonata</name>
    <dbReference type="NCBI Taxonomy" id="604330"/>
    <lineage>
        <taxon>Bacteria</taxon>
        <taxon>Bacillati</taxon>
        <taxon>Actinomycetota</taxon>
        <taxon>Coriobacteriia</taxon>
        <taxon>Coriobacteriales</taxon>
        <taxon>Atopobiaceae</taxon>
        <taxon>Parafannyhessea</taxon>
    </lineage>
</organism>
<evidence type="ECO:0000313" key="1">
    <source>
        <dbReference type="EMBL" id="SDR68933.1"/>
    </source>
</evidence>
<reference evidence="2" key="1">
    <citation type="submission" date="2016-10" db="EMBL/GenBank/DDBJ databases">
        <authorList>
            <person name="Varghese N."/>
            <person name="Submissions S."/>
        </authorList>
    </citation>
    <scope>NUCLEOTIDE SEQUENCE [LARGE SCALE GENOMIC DNA]</scope>
    <source>
        <strain evidence="2">DSM 22620</strain>
    </source>
</reference>
<accession>A0A1H1L366</accession>